<feature type="domain" description="Zn(2)-C6 fungal-type" evidence="8">
    <location>
        <begin position="40"/>
        <end position="72"/>
    </location>
</feature>
<comment type="caution">
    <text evidence="9">The sequence shown here is derived from an EMBL/GenBank/DDBJ whole genome shotgun (WGS) entry which is preliminary data.</text>
</comment>
<evidence type="ECO:0000256" key="5">
    <source>
        <dbReference type="ARBA" id="ARBA00023163"/>
    </source>
</evidence>
<organism evidence="9 10">
    <name type="scientific">Oculimacula yallundae</name>
    <dbReference type="NCBI Taxonomy" id="86028"/>
    <lineage>
        <taxon>Eukaryota</taxon>
        <taxon>Fungi</taxon>
        <taxon>Dikarya</taxon>
        <taxon>Ascomycota</taxon>
        <taxon>Pezizomycotina</taxon>
        <taxon>Leotiomycetes</taxon>
        <taxon>Helotiales</taxon>
        <taxon>Ploettnerulaceae</taxon>
        <taxon>Oculimacula</taxon>
    </lineage>
</organism>
<feature type="region of interest" description="Disordered" evidence="7">
    <location>
        <begin position="1"/>
        <end position="29"/>
    </location>
</feature>
<keyword evidence="2" id="KW-0479">Metal-binding</keyword>
<keyword evidence="10" id="KW-1185">Reference proteome</keyword>
<dbReference type="PANTHER" id="PTHR31845">
    <property type="entry name" value="FINGER DOMAIN PROTEIN, PUTATIVE-RELATED"/>
    <property type="match status" value="1"/>
</dbReference>
<dbReference type="SMART" id="SM00906">
    <property type="entry name" value="Fungal_trans"/>
    <property type="match status" value="1"/>
</dbReference>
<dbReference type="Pfam" id="PF04082">
    <property type="entry name" value="Fungal_trans"/>
    <property type="match status" value="1"/>
</dbReference>
<dbReference type="CDD" id="cd00067">
    <property type="entry name" value="GAL4"/>
    <property type="match status" value="1"/>
</dbReference>
<evidence type="ECO:0000259" key="8">
    <source>
        <dbReference type="PROSITE" id="PS50048"/>
    </source>
</evidence>
<dbReference type="EMBL" id="JAZHXI010000005">
    <property type="protein sequence ID" value="KAL2071779.1"/>
    <property type="molecule type" value="Genomic_DNA"/>
</dbReference>
<dbReference type="Gene3D" id="4.10.240.10">
    <property type="entry name" value="Zn(2)-C6 fungal-type DNA-binding domain"/>
    <property type="match status" value="1"/>
</dbReference>
<evidence type="ECO:0000313" key="9">
    <source>
        <dbReference type="EMBL" id="KAL2071779.1"/>
    </source>
</evidence>
<evidence type="ECO:0000256" key="1">
    <source>
        <dbReference type="ARBA" id="ARBA00004123"/>
    </source>
</evidence>
<gene>
    <name evidence="9" type="ORF">VTL71DRAFT_13014</name>
</gene>
<dbReference type="InterPro" id="IPR051089">
    <property type="entry name" value="prtT"/>
</dbReference>
<sequence length="691" mass="76472">MKRARHSIDESPSSSSHVGAGETSSSVSGRLPKISRKVHACTECQARKIKCDVGPEKAVCTRCGRKGLRCVVNKSLQSLLEEGTEWKSTMQEDSQCLQRAVSKILSVLELPPLESFTTQTQTTSQVVSPEAVAERLQATTTSTTEQRGSRTAAMAMTREHSLEPEASKIDDALVSAPMGSLYEVTKLRNLRSHPRANSGPAVVEDFISKGKITLSEAEELFDVFNTSLNHYLWGGIALVHDTLAEVRQSSSLLLAAILTVTALHIPGRGRTFDVCYAEFIALVCDSMFERYHVLDGIRGLCIGAFWLSDVSWKLSGHAVRIATELNLHQAYSRAILGSNEAIEGARLWYLLYVCDHHFSIAYGRPPVIHSDTTITTHERFLSLPTITQADVRLHSQVSIFLILTRVYHTFGPSIEQTLSSHDLTLLTQFNTDLDAWRMKWEPLLAPNRYVQSYPAKGVLLHLNFGKLQISSLALRGLASSNAEALTSARRELADTAISSAMSILRMVLEDEDVRNSVVGVPIYLSTMITYSTVFLLKVHQKWGRADINTDRVVVRDLVTRIIGLLSGVRAGERHLTVHIAAGLTRMLDRFTAWEEHGQSQTHAHAHAHAQQMHSENEDSKLGISEIIQTQNQSHSQTGFAYAPPSNPVQYPTFGAGVFGTELPLYDQDQDYFPMGFFDVMAPSTFDFGNGH</sequence>
<feature type="compositionally biased region" description="Low complexity" evidence="7">
    <location>
        <begin position="598"/>
        <end position="613"/>
    </location>
</feature>
<accession>A0ABR4CRS7</accession>
<dbReference type="Pfam" id="PF00172">
    <property type="entry name" value="Zn_clus"/>
    <property type="match status" value="1"/>
</dbReference>
<dbReference type="SUPFAM" id="SSF57701">
    <property type="entry name" value="Zn2/Cys6 DNA-binding domain"/>
    <property type="match status" value="1"/>
</dbReference>
<keyword evidence="5" id="KW-0804">Transcription</keyword>
<dbReference type="InterPro" id="IPR007219">
    <property type="entry name" value="XnlR_reg_dom"/>
</dbReference>
<evidence type="ECO:0000256" key="3">
    <source>
        <dbReference type="ARBA" id="ARBA00023015"/>
    </source>
</evidence>
<dbReference type="SMART" id="SM00066">
    <property type="entry name" value="GAL4"/>
    <property type="match status" value="1"/>
</dbReference>
<keyword evidence="4" id="KW-0238">DNA-binding</keyword>
<protein>
    <recommendedName>
        <fullName evidence="8">Zn(2)-C6 fungal-type domain-containing protein</fullName>
    </recommendedName>
</protein>
<evidence type="ECO:0000313" key="10">
    <source>
        <dbReference type="Proteomes" id="UP001595075"/>
    </source>
</evidence>
<evidence type="ECO:0000256" key="4">
    <source>
        <dbReference type="ARBA" id="ARBA00023125"/>
    </source>
</evidence>
<reference evidence="9 10" key="1">
    <citation type="journal article" date="2024" name="Commun. Biol.">
        <title>Comparative genomic analysis of thermophilic fungi reveals convergent evolutionary adaptations and gene losses.</title>
        <authorList>
            <person name="Steindorff A.S."/>
            <person name="Aguilar-Pontes M.V."/>
            <person name="Robinson A.J."/>
            <person name="Andreopoulos B."/>
            <person name="LaButti K."/>
            <person name="Kuo A."/>
            <person name="Mondo S."/>
            <person name="Riley R."/>
            <person name="Otillar R."/>
            <person name="Haridas S."/>
            <person name="Lipzen A."/>
            <person name="Grimwood J."/>
            <person name="Schmutz J."/>
            <person name="Clum A."/>
            <person name="Reid I.D."/>
            <person name="Moisan M.C."/>
            <person name="Butler G."/>
            <person name="Nguyen T.T.M."/>
            <person name="Dewar K."/>
            <person name="Conant G."/>
            <person name="Drula E."/>
            <person name="Henrissat B."/>
            <person name="Hansel C."/>
            <person name="Singer S."/>
            <person name="Hutchinson M.I."/>
            <person name="de Vries R.P."/>
            <person name="Natvig D.O."/>
            <person name="Powell A.J."/>
            <person name="Tsang A."/>
            <person name="Grigoriev I.V."/>
        </authorList>
    </citation>
    <scope>NUCLEOTIDE SEQUENCE [LARGE SCALE GENOMIC DNA]</scope>
    <source>
        <strain evidence="9 10">CBS 494.80</strain>
    </source>
</reference>
<dbReference type="PANTHER" id="PTHR31845:SF17">
    <property type="entry name" value="ZN(II)2CYS6 TRANSCRIPTION FACTOR (EUROFUNG)"/>
    <property type="match status" value="1"/>
</dbReference>
<name>A0ABR4CRS7_9HELO</name>
<proteinExistence type="predicted"/>
<evidence type="ECO:0000256" key="7">
    <source>
        <dbReference type="SAM" id="MobiDB-lite"/>
    </source>
</evidence>
<dbReference type="CDD" id="cd12148">
    <property type="entry name" value="fungal_TF_MHR"/>
    <property type="match status" value="1"/>
</dbReference>
<evidence type="ECO:0000256" key="6">
    <source>
        <dbReference type="ARBA" id="ARBA00023242"/>
    </source>
</evidence>
<dbReference type="PROSITE" id="PS50048">
    <property type="entry name" value="ZN2_CY6_FUNGAL_2"/>
    <property type="match status" value="1"/>
</dbReference>
<dbReference type="InterPro" id="IPR001138">
    <property type="entry name" value="Zn2Cys6_DnaBD"/>
</dbReference>
<evidence type="ECO:0000256" key="2">
    <source>
        <dbReference type="ARBA" id="ARBA00022723"/>
    </source>
</evidence>
<comment type="subcellular location">
    <subcellularLocation>
        <location evidence="1">Nucleus</location>
    </subcellularLocation>
</comment>
<dbReference type="InterPro" id="IPR036864">
    <property type="entry name" value="Zn2-C6_fun-type_DNA-bd_sf"/>
</dbReference>
<keyword evidence="3" id="KW-0805">Transcription regulation</keyword>
<keyword evidence="6" id="KW-0539">Nucleus</keyword>
<feature type="region of interest" description="Disordered" evidence="7">
    <location>
        <begin position="598"/>
        <end position="619"/>
    </location>
</feature>
<dbReference type="Proteomes" id="UP001595075">
    <property type="component" value="Unassembled WGS sequence"/>
</dbReference>